<organism evidence="2">
    <name type="scientific">uncultured Bacillota bacterium</name>
    <dbReference type="NCBI Taxonomy" id="344338"/>
    <lineage>
        <taxon>Bacteria</taxon>
        <taxon>Bacillati</taxon>
        <taxon>Bacillota</taxon>
        <taxon>environmental samples</taxon>
    </lineage>
</organism>
<gene>
    <name evidence="2" type="ORF">Firmicute1046_0030</name>
</gene>
<proteinExistence type="predicted"/>
<accession>A0A650EM70</accession>
<keyword evidence="1" id="KW-0175">Coiled coil</keyword>
<reference evidence="2" key="1">
    <citation type="journal article" date="2020" name="J. ISSAAS">
        <title>Lactobacilli and other gastrointestinal microbiota of Peromyscus leucopus, reservoir host for agents of Lyme disease and other zoonoses in North America.</title>
        <authorList>
            <person name="Milovic A."/>
            <person name="Bassam K."/>
            <person name="Shao H."/>
            <person name="Chatzistamou I."/>
            <person name="Tufts D.M."/>
            <person name="Diuk-Wasser M."/>
            <person name="Barbour A.G."/>
        </authorList>
    </citation>
    <scope>NUCLEOTIDE SEQUENCE</scope>
    <source>
        <strain evidence="2">LL40</strain>
    </source>
</reference>
<dbReference type="InterPro" id="IPR025586">
    <property type="entry name" value="PcfJ"/>
</dbReference>
<evidence type="ECO:0000256" key="1">
    <source>
        <dbReference type="SAM" id="Coils"/>
    </source>
</evidence>
<feature type="coiled-coil region" evidence="1">
    <location>
        <begin position="146"/>
        <end position="173"/>
    </location>
</feature>
<name>A0A650EM70_9FIRM</name>
<evidence type="ECO:0000313" key="2">
    <source>
        <dbReference type="EMBL" id="QGT50927.1"/>
    </source>
</evidence>
<dbReference type="AlphaFoldDB" id="A0A650EM70"/>
<dbReference type="Pfam" id="PF14284">
    <property type="entry name" value="PcfJ"/>
    <property type="match status" value="1"/>
</dbReference>
<sequence length="656" mass="76902">MKKTLLKKLPLNPAPPKAVNLAKRLDGTEVKYLVRAAVRRIDRKQMLVLDFFDTDALLAGDTSIKLRSFIHKTDHISMDFRGETMKWRTAVLSNCINAANYYSRKQYVCLDDASYEILLRYTKPDSYPNPNDVIMRAEEIQRATLARRLRTKHAALEAKIDAKMAEVHSLSRKAGNWLKQDILPHYFFYEYARNLTSAQGRCTRCGHEVRLEKPRYNQERICPHCKAVLICKTVKKAKHFQDRGAAYILQKAGNQILMRYFRLYQTYANGELLYHNVYEDLRIFVSESEVSLYDWGDFKRTGKVRWRKCNTYQNIDYYAAVYTGNLKSVLHGTPWQYSMFDEYCRRTEFIGLPWMYLFRYLKYPQIEYLMKLGLYRITEDLVNNNGRHCNQAGKTPEEFLGVSAAGLKLLQETNASNDMLHTLQSIEKIGFKIRTKEDFIRFCSDFPSQYMQSLVFSIGKYTTLEKIRNYLRKQAGDKINNVSAWQDYLHLCETLDYDLTNPFVLFPKNLKQAHDKETERLNIKRELERRQRLSQLSKKCKGYLKELQECYGWEDDTYLIQAPKNLQAIVKEGHDLHHCVGSYAEQVAQGKKIILFLREKENPTKPFHTIELHNNEIVQCYGKFNKKSPQVDPFLKHYQHDVLQPLAKQMDLAAAS</sequence>
<dbReference type="EMBL" id="MN577573">
    <property type="protein sequence ID" value="QGT50927.1"/>
    <property type="molecule type" value="Genomic_DNA"/>
</dbReference>
<evidence type="ECO:0008006" key="3">
    <source>
        <dbReference type="Google" id="ProtNLM"/>
    </source>
</evidence>
<protein>
    <recommendedName>
        <fullName evidence="3">PcfJ-like protein</fullName>
    </recommendedName>
</protein>